<gene>
    <name evidence="1" type="ORF">F442_12981</name>
</gene>
<dbReference type="EMBL" id="ANIY01002684">
    <property type="protein sequence ID" value="ETP39549.1"/>
    <property type="molecule type" value="Genomic_DNA"/>
</dbReference>
<dbReference type="AlphaFoldDB" id="W2Z000"/>
<accession>W2Z000</accession>
<proteinExistence type="predicted"/>
<evidence type="ECO:0000313" key="1">
    <source>
        <dbReference type="EMBL" id="ETP39549.1"/>
    </source>
</evidence>
<dbReference type="Proteomes" id="UP000018948">
    <property type="component" value="Unassembled WGS sequence"/>
</dbReference>
<comment type="caution">
    <text evidence="1">The sequence shown here is derived from an EMBL/GenBank/DDBJ whole genome shotgun (WGS) entry which is preliminary data.</text>
</comment>
<protein>
    <submittedName>
        <fullName evidence="1">Uncharacterized protein</fullName>
    </submittedName>
</protein>
<evidence type="ECO:0000313" key="2">
    <source>
        <dbReference type="Proteomes" id="UP000018948"/>
    </source>
</evidence>
<name>W2Z000_PHYNI</name>
<organism evidence="1 2">
    <name type="scientific">Phytophthora nicotianae P10297</name>
    <dbReference type="NCBI Taxonomy" id="1317064"/>
    <lineage>
        <taxon>Eukaryota</taxon>
        <taxon>Sar</taxon>
        <taxon>Stramenopiles</taxon>
        <taxon>Oomycota</taxon>
        <taxon>Peronosporomycetes</taxon>
        <taxon>Peronosporales</taxon>
        <taxon>Peronosporaceae</taxon>
        <taxon>Phytophthora</taxon>
    </lineage>
</organism>
<sequence length="35" mass="3784">MGSGSRTRDCRSTWPPVLMRLGARSRDLHPTGTAG</sequence>
<reference evidence="1 2" key="1">
    <citation type="submission" date="2013-11" db="EMBL/GenBank/DDBJ databases">
        <title>The Genome Sequence of Phytophthora parasitica P10297.</title>
        <authorList>
            <consortium name="The Broad Institute Genomics Platform"/>
            <person name="Russ C."/>
            <person name="Tyler B."/>
            <person name="Panabieres F."/>
            <person name="Shan W."/>
            <person name="Tripathy S."/>
            <person name="Grunwald N."/>
            <person name="Machado M."/>
            <person name="Johnson C.S."/>
            <person name="Walker B."/>
            <person name="Young S.K."/>
            <person name="Zeng Q."/>
            <person name="Gargeya S."/>
            <person name="Fitzgerald M."/>
            <person name="Haas B."/>
            <person name="Abouelleil A."/>
            <person name="Allen A.W."/>
            <person name="Alvarado L."/>
            <person name="Arachchi H.M."/>
            <person name="Berlin A.M."/>
            <person name="Chapman S.B."/>
            <person name="Gainer-Dewar J."/>
            <person name="Goldberg J."/>
            <person name="Griggs A."/>
            <person name="Gujja S."/>
            <person name="Hansen M."/>
            <person name="Howarth C."/>
            <person name="Imamovic A."/>
            <person name="Ireland A."/>
            <person name="Larimer J."/>
            <person name="McCowan C."/>
            <person name="Murphy C."/>
            <person name="Pearson M."/>
            <person name="Poon T.W."/>
            <person name="Priest M."/>
            <person name="Roberts A."/>
            <person name="Saif S."/>
            <person name="Shea T."/>
            <person name="Sisk P."/>
            <person name="Sykes S."/>
            <person name="Wortman J."/>
            <person name="Nusbaum C."/>
            <person name="Birren B."/>
        </authorList>
    </citation>
    <scope>NUCLEOTIDE SEQUENCE [LARGE SCALE GENOMIC DNA]</scope>
    <source>
        <strain evidence="1 2">P10297</strain>
    </source>
</reference>